<reference evidence="9" key="1">
    <citation type="submission" date="2018-02" db="EMBL/GenBank/DDBJ databases">
        <authorList>
            <person name="Clavel T."/>
            <person name="Strowig T."/>
        </authorList>
    </citation>
    <scope>NUCLEOTIDE SEQUENCE [LARGE SCALE GENOMIC DNA]</scope>
    <source>
        <strain evidence="9">DSM 100764</strain>
    </source>
</reference>
<dbReference type="GO" id="GO:0043190">
    <property type="term" value="C:ATP-binding cassette (ABC) transporter complex"/>
    <property type="evidence" value="ECO:0007669"/>
    <property type="project" value="InterPro"/>
</dbReference>
<keyword evidence="6" id="KW-0813">Transport</keyword>
<evidence type="ECO:0000313" key="8">
    <source>
        <dbReference type="EMBL" id="PWB07747.1"/>
    </source>
</evidence>
<dbReference type="SUPFAM" id="SSF81345">
    <property type="entry name" value="ABC transporter involved in vitamin B12 uptake, BtuC"/>
    <property type="match status" value="1"/>
</dbReference>
<dbReference type="Proteomes" id="UP000244925">
    <property type="component" value="Unassembled WGS sequence"/>
</dbReference>
<keyword evidence="9" id="KW-1185">Reference proteome</keyword>
<comment type="subcellular location">
    <subcellularLocation>
        <location evidence="6">Cell membrane</location>
        <topology evidence="6">Multi-pass membrane protein</topology>
    </subcellularLocation>
    <subcellularLocation>
        <location evidence="1">Membrane</location>
        <topology evidence="1">Multi-pass membrane protein</topology>
    </subcellularLocation>
</comment>
<protein>
    <submittedName>
        <fullName evidence="8">Metal ABC transporter permease</fullName>
    </submittedName>
</protein>
<dbReference type="Gene3D" id="1.10.3470.10">
    <property type="entry name" value="ABC transporter involved in vitamin B12 uptake, BtuC"/>
    <property type="match status" value="1"/>
</dbReference>
<evidence type="ECO:0000313" key="9">
    <source>
        <dbReference type="Proteomes" id="UP000244925"/>
    </source>
</evidence>
<feature type="transmembrane region" description="Helical" evidence="7">
    <location>
        <begin position="219"/>
        <end position="240"/>
    </location>
</feature>
<keyword evidence="5 7" id="KW-0472">Membrane</keyword>
<feature type="transmembrane region" description="Helical" evidence="7">
    <location>
        <begin position="39"/>
        <end position="57"/>
    </location>
</feature>
<dbReference type="InterPro" id="IPR001626">
    <property type="entry name" value="ABC_TroCD"/>
</dbReference>
<sequence>MNELFQYTFFQYALIGLAIISIASAMIGTYIVTRRMVSISGGVTHACFGGLGLGYYLGWNPVLTAALFAVASSLGVELMSVRGRVREDSAIAVIWAIGMAVGILFVFLTPGYVPELNSFLFGNVLTISSADLWAFALFTAVLALFFALFYRRIVAVAFDRDFAFVIGLPVGTISTVMTVMTAVCIVLTIRLVGIMLLMSMLALPQLTAELFCRRFSRMMLASAAVSLLCSVGGLLLAAVVDVPCSALIVLVMAAVYVLTALGVYVARRVRMRSCDQ</sequence>
<evidence type="ECO:0000256" key="4">
    <source>
        <dbReference type="ARBA" id="ARBA00022989"/>
    </source>
</evidence>
<dbReference type="EMBL" id="PUBV01000010">
    <property type="protein sequence ID" value="PWB07747.1"/>
    <property type="molecule type" value="Genomic_DNA"/>
</dbReference>
<evidence type="ECO:0000256" key="7">
    <source>
        <dbReference type="SAM" id="Phobius"/>
    </source>
</evidence>
<evidence type="ECO:0000256" key="1">
    <source>
        <dbReference type="ARBA" id="ARBA00004141"/>
    </source>
</evidence>
<keyword evidence="4 7" id="KW-1133">Transmembrane helix</keyword>
<feature type="transmembrane region" description="Helical" evidence="7">
    <location>
        <begin position="63"/>
        <end position="81"/>
    </location>
</feature>
<dbReference type="PANTHER" id="PTHR30477:SF18">
    <property type="entry name" value="METAL TRANSPORT SYSTEM MEMBRANE PROTEIN CT_417-RELATED"/>
    <property type="match status" value="1"/>
</dbReference>
<dbReference type="InterPro" id="IPR037294">
    <property type="entry name" value="ABC_BtuC-like"/>
</dbReference>
<dbReference type="Pfam" id="PF00950">
    <property type="entry name" value="ABC-3"/>
    <property type="match status" value="1"/>
</dbReference>
<dbReference type="PANTHER" id="PTHR30477">
    <property type="entry name" value="ABC-TRANSPORTER METAL-BINDING PROTEIN"/>
    <property type="match status" value="1"/>
</dbReference>
<accession>A0A2V1IWH7</accession>
<evidence type="ECO:0000256" key="6">
    <source>
        <dbReference type="RuleBase" id="RU003943"/>
    </source>
</evidence>
<feature type="transmembrane region" description="Helical" evidence="7">
    <location>
        <begin position="246"/>
        <end position="266"/>
    </location>
</feature>
<name>A0A2V1IWH7_9BACT</name>
<dbReference type="GO" id="GO:0010043">
    <property type="term" value="P:response to zinc ion"/>
    <property type="evidence" value="ECO:0007669"/>
    <property type="project" value="TreeGrafter"/>
</dbReference>
<dbReference type="GeneID" id="93425146"/>
<evidence type="ECO:0000256" key="2">
    <source>
        <dbReference type="ARBA" id="ARBA00008034"/>
    </source>
</evidence>
<feature type="transmembrane region" description="Helical" evidence="7">
    <location>
        <begin position="162"/>
        <end position="188"/>
    </location>
</feature>
<feature type="transmembrane region" description="Helical" evidence="7">
    <location>
        <begin position="12"/>
        <end position="32"/>
    </location>
</feature>
<gene>
    <name evidence="8" type="ORF">C5O25_06320</name>
</gene>
<comment type="caution">
    <text evidence="8">The sequence shown here is derived from an EMBL/GenBank/DDBJ whole genome shotgun (WGS) entry which is preliminary data.</text>
</comment>
<keyword evidence="3 6" id="KW-0812">Transmembrane</keyword>
<evidence type="ECO:0000256" key="3">
    <source>
        <dbReference type="ARBA" id="ARBA00022692"/>
    </source>
</evidence>
<organism evidence="8 9">
    <name type="scientific">Paramuribaculum intestinale</name>
    <dbReference type="NCBI Taxonomy" id="2094151"/>
    <lineage>
        <taxon>Bacteria</taxon>
        <taxon>Pseudomonadati</taxon>
        <taxon>Bacteroidota</taxon>
        <taxon>Bacteroidia</taxon>
        <taxon>Bacteroidales</taxon>
        <taxon>Muribaculaceae</taxon>
        <taxon>Paramuribaculum</taxon>
    </lineage>
</organism>
<dbReference type="GO" id="GO:0055085">
    <property type="term" value="P:transmembrane transport"/>
    <property type="evidence" value="ECO:0007669"/>
    <property type="project" value="InterPro"/>
</dbReference>
<evidence type="ECO:0000256" key="5">
    <source>
        <dbReference type="ARBA" id="ARBA00023136"/>
    </source>
</evidence>
<comment type="similarity">
    <text evidence="2 6">Belongs to the ABC-3 integral membrane protein family.</text>
</comment>
<proteinExistence type="inferred from homology"/>
<dbReference type="AlphaFoldDB" id="A0A2V1IWH7"/>
<feature type="transmembrane region" description="Helical" evidence="7">
    <location>
        <begin position="93"/>
        <end position="112"/>
    </location>
</feature>
<dbReference type="RefSeq" id="WP_107035893.1">
    <property type="nucleotide sequence ID" value="NZ_CAONGC010000004.1"/>
</dbReference>
<feature type="transmembrane region" description="Helical" evidence="7">
    <location>
        <begin position="194"/>
        <end position="212"/>
    </location>
</feature>
<feature type="transmembrane region" description="Helical" evidence="7">
    <location>
        <begin position="132"/>
        <end position="150"/>
    </location>
</feature>